<reference evidence="2" key="1">
    <citation type="submission" date="2021-01" db="EMBL/GenBank/DDBJ databases">
        <authorList>
            <consortium name="Genoscope - CEA"/>
            <person name="William W."/>
        </authorList>
    </citation>
    <scope>NUCLEOTIDE SEQUENCE</scope>
</reference>
<evidence type="ECO:0000313" key="3">
    <source>
        <dbReference type="Proteomes" id="UP000689195"/>
    </source>
</evidence>
<dbReference type="InterPro" id="IPR039869">
    <property type="entry name" value="UBTD1/2"/>
</dbReference>
<evidence type="ECO:0000259" key="1">
    <source>
        <dbReference type="PROSITE" id="PS50053"/>
    </source>
</evidence>
<gene>
    <name evidence="2" type="ORF">PPENT_87.1.T0070289</name>
</gene>
<protein>
    <recommendedName>
        <fullName evidence="1">Ubiquitin-like domain-containing protein</fullName>
    </recommendedName>
</protein>
<dbReference type="AlphaFoldDB" id="A0A8S1SFW4"/>
<dbReference type="InterPro" id="IPR000626">
    <property type="entry name" value="Ubiquitin-like_dom"/>
</dbReference>
<dbReference type="PROSITE" id="PS50053">
    <property type="entry name" value="UBIQUITIN_2"/>
    <property type="match status" value="1"/>
</dbReference>
<dbReference type="PANTHER" id="PTHR13609">
    <property type="entry name" value="UBIQUITIN DOMAIN CONTAINING 1 PROTEIN-RELATED"/>
    <property type="match status" value="1"/>
</dbReference>
<comment type="caution">
    <text evidence="2">The sequence shown here is derived from an EMBL/GenBank/DDBJ whole genome shotgun (WGS) entry which is preliminary data.</text>
</comment>
<dbReference type="Pfam" id="PF00240">
    <property type="entry name" value="ubiquitin"/>
    <property type="match status" value="1"/>
</dbReference>
<sequence>MGVCSNKSKGLNHQEDQYLHLLDIKHPANVNLKYANHFTLIENQYTGQGIRLTNQYTTNLSKSEWEMMQNQFWGRVMKSYKDSYKDSIHWQNIRKALSQDDEKSSITILMMCKLKMIRNTIQLLISDIFQVPVFVINKPVSWNKEVLVLDFETSQLKVRIRSSKLPKDFLIQTESTSTVLEIKQKILEVAKEKSCRLYLNGRELIDQNYLGNYNITSGTILFKCHLQHQKPEYEDLTTFNINKIIEANKSASIFELILDNCKFIMDFSFCIQISQLQSLIYLGLNNCNIVTLQNIPKIDSLKRLTLDYNFIKNSELIHLQFYQNKLLSLSIMQNKLDFSDQSLLQEFYLFDKLIQLSIAGNQKDITEYESVIMRNEIFKNMKNLVFLDTIAKGEYLSICMENQFNDQKQEQDYLSRLDVVDWKTEQEYKQVDQ</sequence>
<dbReference type="EMBL" id="CAJJDO010000007">
    <property type="protein sequence ID" value="CAD8138740.1"/>
    <property type="molecule type" value="Genomic_DNA"/>
</dbReference>
<evidence type="ECO:0000313" key="2">
    <source>
        <dbReference type="EMBL" id="CAD8138740.1"/>
    </source>
</evidence>
<keyword evidence="3" id="KW-1185">Reference proteome</keyword>
<organism evidence="2 3">
    <name type="scientific">Paramecium pentaurelia</name>
    <dbReference type="NCBI Taxonomy" id="43138"/>
    <lineage>
        <taxon>Eukaryota</taxon>
        <taxon>Sar</taxon>
        <taxon>Alveolata</taxon>
        <taxon>Ciliophora</taxon>
        <taxon>Intramacronucleata</taxon>
        <taxon>Oligohymenophorea</taxon>
        <taxon>Peniculida</taxon>
        <taxon>Parameciidae</taxon>
        <taxon>Paramecium</taxon>
    </lineage>
</organism>
<name>A0A8S1SFW4_9CILI</name>
<accession>A0A8S1SFW4</accession>
<proteinExistence type="predicted"/>
<dbReference type="OrthoDB" id="298694at2759"/>
<feature type="domain" description="Ubiquitin-like" evidence="1">
    <location>
        <begin position="156"/>
        <end position="221"/>
    </location>
</feature>
<dbReference type="Proteomes" id="UP000689195">
    <property type="component" value="Unassembled WGS sequence"/>
</dbReference>